<protein>
    <submittedName>
        <fullName evidence="1">Uncharacterized protein</fullName>
    </submittedName>
</protein>
<dbReference type="RefSeq" id="WP_148354909.1">
    <property type="nucleotide sequence ID" value="NZ_JBHSBF010000002.1"/>
</dbReference>
<evidence type="ECO:0000313" key="2">
    <source>
        <dbReference type="Proteomes" id="UP000322634"/>
    </source>
</evidence>
<dbReference type="EMBL" id="VSFF01000016">
    <property type="protein sequence ID" value="TYC08604.1"/>
    <property type="molecule type" value="Genomic_DNA"/>
</dbReference>
<reference evidence="1 2" key="1">
    <citation type="submission" date="2019-08" db="EMBL/GenBank/DDBJ databases">
        <title>Actinomadura sp. nov. CYP1-5 isolated from mountain soil.</title>
        <authorList>
            <person name="Songsumanus A."/>
            <person name="Kuncharoen N."/>
            <person name="Kudo T."/>
            <person name="Yuki M."/>
            <person name="Igarashi Y."/>
            <person name="Tanasupawat S."/>
        </authorList>
    </citation>
    <scope>NUCLEOTIDE SEQUENCE [LARGE SCALE GENOMIC DNA]</scope>
    <source>
        <strain evidence="1 2">GKU157</strain>
    </source>
</reference>
<dbReference type="Proteomes" id="UP000322634">
    <property type="component" value="Unassembled WGS sequence"/>
</dbReference>
<organism evidence="1 2">
    <name type="scientific">Actinomadura syzygii</name>
    <dbReference type="NCBI Taxonomy" id="1427538"/>
    <lineage>
        <taxon>Bacteria</taxon>
        <taxon>Bacillati</taxon>
        <taxon>Actinomycetota</taxon>
        <taxon>Actinomycetes</taxon>
        <taxon>Streptosporangiales</taxon>
        <taxon>Thermomonosporaceae</taxon>
        <taxon>Actinomadura</taxon>
    </lineage>
</organism>
<evidence type="ECO:0000313" key="1">
    <source>
        <dbReference type="EMBL" id="TYC08604.1"/>
    </source>
</evidence>
<sequence>MRGRVYLDPGDKRAGPKIPPEPVTVLTRWATLRERGSAPVWPWLQWTTPPRAGGPQNVHVRRTCGQEEVVPTRAGLSWRLRIPYEPTDLGAVAAAYGGSVHRCCDWPSCPALMDAVAVMSGEPGAPSGWMRGTMLDLRMCPDHVDVWNDHAHVPAWTAVGVDRTMACSCGTPLPGRAVGDITDTYCAHLAEMGES</sequence>
<proteinExistence type="predicted"/>
<gene>
    <name evidence="1" type="ORF">FXF65_37560</name>
</gene>
<name>A0A5D0TS55_9ACTN</name>
<dbReference type="OrthoDB" id="3483046at2"/>
<comment type="caution">
    <text evidence="1">The sequence shown here is derived from an EMBL/GenBank/DDBJ whole genome shotgun (WGS) entry which is preliminary data.</text>
</comment>
<dbReference type="AlphaFoldDB" id="A0A5D0TS55"/>
<accession>A0A5D0TS55</accession>
<keyword evidence="2" id="KW-1185">Reference proteome</keyword>